<dbReference type="OrthoDB" id="96329at2759"/>
<proteinExistence type="predicted"/>
<dbReference type="AlphaFoldDB" id="A0A8T1WAZ2"/>
<evidence type="ECO:0000313" key="1">
    <source>
        <dbReference type="EMBL" id="KAG7389888.1"/>
    </source>
</evidence>
<keyword evidence="2" id="KW-1185">Reference proteome</keyword>
<protein>
    <submittedName>
        <fullName evidence="1">Uncharacterized protein</fullName>
    </submittedName>
</protein>
<dbReference type="EMBL" id="JAGDFM010000039">
    <property type="protein sequence ID" value="KAG7389888.1"/>
    <property type="molecule type" value="Genomic_DNA"/>
</dbReference>
<evidence type="ECO:0000313" key="2">
    <source>
        <dbReference type="Proteomes" id="UP000694044"/>
    </source>
</evidence>
<name>A0A8T1WAZ2_9STRA</name>
<accession>A0A8T1WAZ2</accession>
<dbReference type="Proteomes" id="UP000694044">
    <property type="component" value="Unassembled WGS sequence"/>
</dbReference>
<reference evidence="1" key="1">
    <citation type="submission" date="2021-02" db="EMBL/GenBank/DDBJ databases">
        <authorList>
            <person name="Palmer J.M."/>
        </authorList>
    </citation>
    <scope>NUCLEOTIDE SEQUENCE</scope>
    <source>
        <strain evidence="1">SCRP734</strain>
    </source>
</reference>
<comment type="caution">
    <text evidence="1">The sequence shown here is derived from an EMBL/GenBank/DDBJ whole genome shotgun (WGS) entry which is preliminary data.</text>
</comment>
<organism evidence="1 2">
    <name type="scientific">Phytophthora pseudosyringae</name>
    <dbReference type="NCBI Taxonomy" id="221518"/>
    <lineage>
        <taxon>Eukaryota</taxon>
        <taxon>Sar</taxon>
        <taxon>Stramenopiles</taxon>
        <taxon>Oomycota</taxon>
        <taxon>Peronosporomycetes</taxon>
        <taxon>Peronosporales</taxon>
        <taxon>Peronosporaceae</taxon>
        <taxon>Phytophthora</taxon>
    </lineage>
</organism>
<gene>
    <name evidence="1" type="ORF">PHYPSEUDO_009402</name>
</gene>
<sequence length="253" mass="26964">MLRFASSCASQEKFRMFESNYAPLPPVVNSVAQLRLQNHAAPVINAGTALSNDTLAAATNQRVEREKGAQIDLVTAEEVIDARKREHGILAELTVSTYPPAGAGAAAGGGAAGVAAGAPAWFAAGLAIALRPLEDRMGNLEANRSIYQAGNNMQGFALTPLRRYFRVDDQLGDGIPGMGRLIPNRLPHGLNPVAVGQEIPSPPFPTTLQAINGMENVEINYLGMLLRTDFDIVAADNDAMIRRKVLLYFGRGG</sequence>